<dbReference type="Gene3D" id="3.40.50.150">
    <property type="entry name" value="Vaccinia Virus protein VP39"/>
    <property type="match status" value="1"/>
</dbReference>
<comment type="similarity">
    <text evidence="9">Belongs to the class I-like SAM-binding methyltransferase superfamily. Trm1 family.</text>
</comment>
<evidence type="ECO:0000256" key="5">
    <source>
        <dbReference type="ARBA" id="ARBA00022694"/>
    </source>
</evidence>
<keyword evidence="4 9" id="KW-0949">S-adenosyl-L-methionine</keyword>
<keyword evidence="6 9" id="KW-0694">RNA-binding</keyword>
<dbReference type="RefSeq" id="XP_001419623.1">
    <property type="nucleotide sequence ID" value="XM_001419586.1"/>
</dbReference>
<evidence type="ECO:0000313" key="12">
    <source>
        <dbReference type="Proteomes" id="UP000001568"/>
    </source>
</evidence>
<dbReference type="EMBL" id="CP000589">
    <property type="protein sequence ID" value="ABO97916.1"/>
    <property type="molecule type" value="Genomic_DNA"/>
</dbReference>
<accession>A4S2Z5</accession>
<evidence type="ECO:0000256" key="9">
    <source>
        <dbReference type="PROSITE-ProRule" id="PRU00958"/>
    </source>
</evidence>
<keyword evidence="5 9" id="KW-0819">tRNA processing</keyword>
<dbReference type="OrthoDB" id="495709at2759"/>
<dbReference type="InterPro" id="IPR002905">
    <property type="entry name" value="Trm1"/>
</dbReference>
<dbReference type="Proteomes" id="UP000001568">
    <property type="component" value="Chromosome 9"/>
</dbReference>
<dbReference type="EC" id="2.1.1.216" evidence="7 9"/>
<dbReference type="HOGENOM" id="CLU_010862_0_0_1"/>
<dbReference type="GeneID" id="5003890"/>
<evidence type="ECO:0000256" key="7">
    <source>
        <dbReference type="ARBA" id="ARBA00039099"/>
    </source>
</evidence>
<dbReference type="PROSITE" id="PS51626">
    <property type="entry name" value="SAM_MT_TRM1"/>
    <property type="match status" value="1"/>
</dbReference>
<evidence type="ECO:0000256" key="3">
    <source>
        <dbReference type="ARBA" id="ARBA00022679"/>
    </source>
</evidence>
<dbReference type="SUPFAM" id="SSF53335">
    <property type="entry name" value="S-adenosyl-L-methionine-dependent methyltransferases"/>
    <property type="match status" value="1"/>
</dbReference>
<proteinExistence type="inferred from homology"/>
<dbReference type="PANTHER" id="PTHR10631:SF3">
    <property type="entry name" value="TRNA (GUANINE(26)-N(2))-DIMETHYLTRANSFERASE"/>
    <property type="match status" value="1"/>
</dbReference>
<evidence type="ECO:0000256" key="1">
    <source>
        <dbReference type="ARBA" id="ARBA00022555"/>
    </source>
</evidence>
<dbReference type="GO" id="GO:0002940">
    <property type="term" value="P:tRNA N2-guanine methylation"/>
    <property type="evidence" value="ECO:0007669"/>
    <property type="project" value="TreeGrafter"/>
</dbReference>
<keyword evidence="3 9" id="KW-0808">Transferase</keyword>
<dbReference type="OMA" id="PNPTPYW"/>
<protein>
    <recommendedName>
        <fullName evidence="7 9">tRNA (guanine(26)-N(2))-dimethyltransferase</fullName>
        <ecNumber evidence="7 9">2.1.1.216</ecNumber>
    </recommendedName>
</protein>
<dbReference type="Pfam" id="PF02005">
    <property type="entry name" value="TRM"/>
    <property type="match status" value="1"/>
</dbReference>
<evidence type="ECO:0000256" key="6">
    <source>
        <dbReference type="ARBA" id="ARBA00022884"/>
    </source>
</evidence>
<keyword evidence="2 9" id="KW-0489">Methyltransferase</keyword>
<dbReference type="STRING" id="436017.A4S2Z5"/>
<dbReference type="KEGG" id="olu:OSTLU_16869"/>
<dbReference type="GO" id="GO:0000049">
    <property type="term" value="F:tRNA binding"/>
    <property type="evidence" value="ECO:0007669"/>
    <property type="project" value="UniProtKB-UniRule"/>
</dbReference>
<feature type="compositionally biased region" description="Basic and acidic residues" evidence="10">
    <location>
        <begin position="378"/>
        <end position="391"/>
    </location>
</feature>
<dbReference type="FunFam" id="3.30.56.70:FF:000001">
    <property type="entry name" value="tRNA (guanine(26)-N(2))-dimethyltransferase"/>
    <property type="match status" value="1"/>
</dbReference>
<dbReference type="eggNOG" id="KOG1253">
    <property type="taxonomic scope" value="Eukaryota"/>
</dbReference>
<name>A4S2Z5_OSTLU</name>
<dbReference type="InterPro" id="IPR042296">
    <property type="entry name" value="tRNA_met_Trm1_C"/>
</dbReference>
<evidence type="ECO:0000256" key="8">
    <source>
        <dbReference type="ARBA" id="ARBA00051897"/>
    </source>
</evidence>
<sequence>MSATGLRALRYAQELENVGCVVANDMDPTAAEAIERNKAYNALCSPDKAEAISRVIPHNEDVRMVCMKHEKMFDVVDLDPYGTPSTLLDSAVTSVKEGGLLLVTATDMAVLCGNNAEVAWAKYQSYPLRAKYCHEMAVRTLLAAVENAAIKHRRHIVPVISLSIDFYIRVFVRVYTSPLQMKQTPSKLSYVFQCVGCDAHELQAVGRQQTKGNVTKYQPGVGPVVPQRCSSCGWHYNMGGPIWSDPIHDKTWVTNVKSELERNKDAYPGYGKVHALLTMASEELLDVPLHYDLHAMGGTLKATPPSFWLFKSAVMNAGYRVSGSHSNPLAIKTDAPVDVLWDILRCWVKEHPVKPQSSPTPGEAILAKEPTVIANWTRRTEAQSKAQKDGVARFPQNPTADWGPKRRAGKYREEELEAKRRKEEEED</sequence>
<feature type="compositionally biased region" description="Basic and acidic residues" evidence="10">
    <location>
        <begin position="410"/>
        <end position="427"/>
    </location>
</feature>
<keyword evidence="1 9" id="KW-0820">tRNA-binding</keyword>
<evidence type="ECO:0000256" key="4">
    <source>
        <dbReference type="ARBA" id="ARBA00022691"/>
    </source>
</evidence>
<evidence type="ECO:0000256" key="10">
    <source>
        <dbReference type="SAM" id="MobiDB-lite"/>
    </source>
</evidence>
<dbReference type="AlphaFoldDB" id="A4S2Z5"/>
<dbReference type="Gene3D" id="3.30.56.70">
    <property type="entry name" value="N2,N2-dimethylguanosine tRNA methyltransferase, C-terminal domain"/>
    <property type="match status" value="1"/>
</dbReference>
<dbReference type="GO" id="GO:0160104">
    <property type="term" value="F:tRNA (guanine(26)-N2)-dimethyltransferase activity"/>
    <property type="evidence" value="ECO:0007669"/>
    <property type="project" value="UniProtKB-UniRule"/>
</dbReference>
<reference evidence="11 12" key="1">
    <citation type="journal article" date="2007" name="Proc. Natl. Acad. Sci. U.S.A.">
        <title>The tiny eukaryote Ostreococcus provides genomic insights into the paradox of plankton speciation.</title>
        <authorList>
            <person name="Palenik B."/>
            <person name="Grimwood J."/>
            <person name="Aerts A."/>
            <person name="Rouze P."/>
            <person name="Salamov A."/>
            <person name="Putnam N."/>
            <person name="Dupont C."/>
            <person name="Jorgensen R."/>
            <person name="Derelle E."/>
            <person name="Rombauts S."/>
            <person name="Zhou K."/>
            <person name="Otillar R."/>
            <person name="Merchant S.S."/>
            <person name="Podell S."/>
            <person name="Gaasterland T."/>
            <person name="Napoli C."/>
            <person name="Gendler K."/>
            <person name="Manuell A."/>
            <person name="Tai V."/>
            <person name="Vallon O."/>
            <person name="Piganeau G."/>
            <person name="Jancek S."/>
            <person name="Heijde M."/>
            <person name="Jabbari K."/>
            <person name="Bowler C."/>
            <person name="Lohr M."/>
            <person name="Robbens S."/>
            <person name="Werner G."/>
            <person name="Dubchak I."/>
            <person name="Pazour G.J."/>
            <person name="Ren Q."/>
            <person name="Paulsen I."/>
            <person name="Delwiche C."/>
            <person name="Schmutz J."/>
            <person name="Rokhsar D."/>
            <person name="Van de Peer Y."/>
            <person name="Moreau H."/>
            <person name="Grigoriev I.V."/>
        </authorList>
    </citation>
    <scope>NUCLEOTIDE SEQUENCE [LARGE SCALE GENOMIC DNA]</scope>
    <source>
        <strain evidence="11 12">CCE9901</strain>
    </source>
</reference>
<comment type="catalytic activity">
    <reaction evidence="8 9">
        <text>guanosine(26) in tRNA + 2 S-adenosyl-L-methionine = N(2)-dimethylguanosine(26) in tRNA + 2 S-adenosyl-L-homocysteine + 2 H(+)</text>
        <dbReference type="Rhea" id="RHEA:43140"/>
        <dbReference type="Rhea" id="RHEA-COMP:10359"/>
        <dbReference type="Rhea" id="RHEA-COMP:10360"/>
        <dbReference type="ChEBI" id="CHEBI:15378"/>
        <dbReference type="ChEBI" id="CHEBI:57856"/>
        <dbReference type="ChEBI" id="CHEBI:59789"/>
        <dbReference type="ChEBI" id="CHEBI:74269"/>
        <dbReference type="ChEBI" id="CHEBI:74513"/>
        <dbReference type="EC" id="2.1.1.216"/>
    </reaction>
</comment>
<evidence type="ECO:0000313" key="11">
    <source>
        <dbReference type="EMBL" id="ABO97916.1"/>
    </source>
</evidence>
<feature type="region of interest" description="Disordered" evidence="10">
    <location>
        <begin position="378"/>
        <end position="427"/>
    </location>
</feature>
<dbReference type="InterPro" id="IPR029063">
    <property type="entry name" value="SAM-dependent_MTases_sf"/>
</dbReference>
<dbReference type="GO" id="GO:0005634">
    <property type="term" value="C:nucleus"/>
    <property type="evidence" value="ECO:0007669"/>
    <property type="project" value="TreeGrafter"/>
</dbReference>
<evidence type="ECO:0000256" key="2">
    <source>
        <dbReference type="ARBA" id="ARBA00022603"/>
    </source>
</evidence>
<keyword evidence="12" id="KW-1185">Reference proteome</keyword>
<dbReference type="PANTHER" id="PTHR10631">
    <property type="entry name" value="N 2 ,N 2 -DIMETHYLGUANOSINE TRNA METHYLTRANSFERASE"/>
    <property type="match status" value="1"/>
</dbReference>
<dbReference type="Gramene" id="ABO97916">
    <property type="protein sequence ID" value="ABO97916"/>
    <property type="gene ID" value="OSTLU_16869"/>
</dbReference>
<organism evidence="11 12">
    <name type="scientific">Ostreococcus lucimarinus (strain CCE9901)</name>
    <dbReference type="NCBI Taxonomy" id="436017"/>
    <lineage>
        <taxon>Eukaryota</taxon>
        <taxon>Viridiplantae</taxon>
        <taxon>Chlorophyta</taxon>
        <taxon>Mamiellophyceae</taxon>
        <taxon>Mamiellales</taxon>
        <taxon>Bathycoccaceae</taxon>
        <taxon>Ostreococcus</taxon>
    </lineage>
</organism>
<gene>
    <name evidence="11" type="ORF">OSTLU_16869</name>
</gene>